<proteinExistence type="predicted"/>
<evidence type="ECO:0000256" key="2">
    <source>
        <dbReference type="SAM" id="MobiDB-lite"/>
    </source>
</evidence>
<organism evidence="5 7">
    <name type="scientific">Didymodactylos carnosus</name>
    <dbReference type="NCBI Taxonomy" id="1234261"/>
    <lineage>
        <taxon>Eukaryota</taxon>
        <taxon>Metazoa</taxon>
        <taxon>Spiralia</taxon>
        <taxon>Gnathifera</taxon>
        <taxon>Rotifera</taxon>
        <taxon>Eurotatoria</taxon>
        <taxon>Bdelloidea</taxon>
        <taxon>Philodinida</taxon>
        <taxon>Philodinidae</taxon>
        <taxon>Didymodactylos</taxon>
    </lineage>
</organism>
<comment type="caution">
    <text evidence="5">The sequence shown here is derived from an EMBL/GenBank/DDBJ whole genome shotgun (WGS) entry which is preliminary data.</text>
</comment>
<reference evidence="5" key="1">
    <citation type="submission" date="2021-02" db="EMBL/GenBank/DDBJ databases">
        <authorList>
            <person name="Nowell W R."/>
        </authorList>
    </citation>
    <scope>NUCLEOTIDE SEQUENCE</scope>
</reference>
<dbReference type="SUPFAM" id="SSF55347">
    <property type="entry name" value="Glyceraldehyde-3-phosphate dehydrogenase-like, C-terminal domain"/>
    <property type="match status" value="1"/>
</dbReference>
<evidence type="ECO:0000313" key="5">
    <source>
        <dbReference type="EMBL" id="CAF0764931.1"/>
    </source>
</evidence>
<feature type="region of interest" description="Disordered" evidence="2">
    <location>
        <begin position="378"/>
        <end position="419"/>
    </location>
</feature>
<dbReference type="Gene3D" id="3.30.360.10">
    <property type="entry name" value="Dihydrodipicolinate Reductase, domain 2"/>
    <property type="match status" value="1"/>
</dbReference>
<gene>
    <name evidence="5" type="ORF">OVA965_LOCUS2758</name>
    <name evidence="6" type="ORF">TMI583_LOCUS2757</name>
</gene>
<protein>
    <recommendedName>
        <fullName evidence="8">Gfo/Idh/MocA family oxidoreductase</fullName>
    </recommendedName>
</protein>
<name>A0A8S2CP51_9BILA</name>
<evidence type="ECO:0000313" key="7">
    <source>
        <dbReference type="Proteomes" id="UP000677228"/>
    </source>
</evidence>
<dbReference type="GO" id="GO:0000166">
    <property type="term" value="F:nucleotide binding"/>
    <property type="evidence" value="ECO:0007669"/>
    <property type="project" value="InterPro"/>
</dbReference>
<evidence type="ECO:0000313" key="6">
    <source>
        <dbReference type="EMBL" id="CAF3544977.1"/>
    </source>
</evidence>
<dbReference type="AlphaFoldDB" id="A0A8S2CP51"/>
<dbReference type="InterPro" id="IPR004104">
    <property type="entry name" value="Gfo/Idh/MocA-like_OxRdtase_C"/>
</dbReference>
<dbReference type="PANTHER" id="PTHR43818:SF11">
    <property type="entry name" value="BCDNA.GH03377"/>
    <property type="match status" value="1"/>
</dbReference>
<dbReference type="InterPro" id="IPR050463">
    <property type="entry name" value="Gfo/Idh/MocA_oxidrdct_glycsds"/>
</dbReference>
<dbReference type="PANTHER" id="PTHR43818">
    <property type="entry name" value="BCDNA.GH03377"/>
    <property type="match status" value="1"/>
</dbReference>
<evidence type="ECO:0000259" key="4">
    <source>
        <dbReference type="Pfam" id="PF02894"/>
    </source>
</evidence>
<dbReference type="InterPro" id="IPR036291">
    <property type="entry name" value="NAD(P)-bd_dom_sf"/>
</dbReference>
<dbReference type="InterPro" id="IPR008354">
    <property type="entry name" value="Glc-Fru_OxRdtase_bac"/>
</dbReference>
<dbReference type="GO" id="GO:0016491">
    <property type="term" value="F:oxidoreductase activity"/>
    <property type="evidence" value="ECO:0007669"/>
    <property type="project" value="UniProtKB-KW"/>
</dbReference>
<dbReference type="Proteomes" id="UP000682733">
    <property type="component" value="Unassembled WGS sequence"/>
</dbReference>
<dbReference type="Pfam" id="PF01408">
    <property type="entry name" value="GFO_IDH_MocA"/>
    <property type="match status" value="1"/>
</dbReference>
<sequence>MESLGSLEEVKRKIGNPSGNWKFPETVYNSMDTIKDAINTLVGRKPSGPKIRYAVVGGGHISQHAFMPGIGQTSNSVMTVLVTGDDEKADTLAEKYNLKSYKYNEFNKLLDADECDALYIATPNGRHREFAVPALEKGYHCLLEKPIEVTEEDSQAILDAQRKSGAKLMIAYRLHCEPGTLDIIERVRNGDFGDPRIFSSIHTQNLLEENHRAKFGFDSGPIPDMGVYPINAVRNLYSMEPIEVSAVGFKTPGRTGLNMEHDTINVTLRFPQERVAQFTVGYSQSASGYYRLVGTKGEITVDPGYSYGPGVKISYNTKIEGKHGSKTFPEVDQFGGETEYFSDCIINNIEPEPNGEEGHMDIRVVCAIKRALETGKTQKLEPRERLRRPVAADQAKKLSLASRPNDAIGRDSKPPHPKS</sequence>
<feature type="domain" description="Gfo/Idh/MocA-like oxidoreductase N-terminal" evidence="3">
    <location>
        <begin position="51"/>
        <end position="172"/>
    </location>
</feature>
<dbReference type="PRINTS" id="PR01775">
    <property type="entry name" value="GLFROXRDTASE"/>
</dbReference>
<dbReference type="Pfam" id="PF02894">
    <property type="entry name" value="GFO_IDH_MocA_C"/>
    <property type="match status" value="1"/>
</dbReference>
<feature type="compositionally biased region" description="Basic and acidic residues" evidence="2">
    <location>
        <begin position="408"/>
        <end position="419"/>
    </location>
</feature>
<accession>A0A8S2CP51</accession>
<evidence type="ECO:0000259" key="3">
    <source>
        <dbReference type="Pfam" id="PF01408"/>
    </source>
</evidence>
<evidence type="ECO:0000256" key="1">
    <source>
        <dbReference type="ARBA" id="ARBA00023002"/>
    </source>
</evidence>
<keyword evidence="1" id="KW-0560">Oxidoreductase</keyword>
<dbReference type="EMBL" id="CAJNOK010000612">
    <property type="protein sequence ID" value="CAF0764931.1"/>
    <property type="molecule type" value="Genomic_DNA"/>
</dbReference>
<dbReference type="SUPFAM" id="SSF51735">
    <property type="entry name" value="NAD(P)-binding Rossmann-fold domains"/>
    <property type="match status" value="1"/>
</dbReference>
<dbReference type="EMBL" id="CAJOBA010000612">
    <property type="protein sequence ID" value="CAF3544977.1"/>
    <property type="molecule type" value="Genomic_DNA"/>
</dbReference>
<evidence type="ECO:0008006" key="8">
    <source>
        <dbReference type="Google" id="ProtNLM"/>
    </source>
</evidence>
<dbReference type="InterPro" id="IPR000683">
    <property type="entry name" value="Gfo/Idh/MocA-like_OxRdtase_N"/>
</dbReference>
<feature type="domain" description="Gfo/Idh/MocA-like oxidoreductase C-terminal" evidence="4">
    <location>
        <begin position="185"/>
        <end position="377"/>
    </location>
</feature>
<dbReference type="Proteomes" id="UP000677228">
    <property type="component" value="Unassembled WGS sequence"/>
</dbReference>
<dbReference type="Gene3D" id="3.40.50.720">
    <property type="entry name" value="NAD(P)-binding Rossmann-like Domain"/>
    <property type="match status" value="1"/>
</dbReference>